<dbReference type="AlphaFoldDB" id="A0A4R3LNB9"/>
<accession>A0A4R3LNB9</accession>
<dbReference type="Proteomes" id="UP000294664">
    <property type="component" value="Unassembled WGS sequence"/>
</dbReference>
<evidence type="ECO:0000313" key="2">
    <source>
        <dbReference type="EMBL" id="TCT01864.1"/>
    </source>
</evidence>
<feature type="signal peptide" evidence="1">
    <location>
        <begin position="1"/>
        <end position="21"/>
    </location>
</feature>
<feature type="chain" id="PRO_5020433888" evidence="1">
    <location>
        <begin position="22"/>
        <end position="153"/>
    </location>
</feature>
<comment type="caution">
    <text evidence="2">The sequence shown here is derived from an EMBL/GenBank/DDBJ whole genome shotgun (WGS) entry which is preliminary data.</text>
</comment>
<evidence type="ECO:0000256" key="1">
    <source>
        <dbReference type="SAM" id="SignalP"/>
    </source>
</evidence>
<evidence type="ECO:0000313" key="3">
    <source>
        <dbReference type="Proteomes" id="UP000294664"/>
    </source>
</evidence>
<proteinExistence type="predicted"/>
<gene>
    <name evidence="2" type="ORF">EDC64_11661</name>
</gene>
<name>A0A4R3LNB9_9HYPH</name>
<dbReference type="RefSeq" id="WP_207916149.1">
    <property type="nucleotide sequence ID" value="NZ_SMAI01000016.1"/>
</dbReference>
<sequence>MANLATLSRATAALLAAMCLAGCGTMGDGALTMSSGPSEIPPAAAAAIAGDMVGRLSERIGPARPTVQLKTDGSPFSQALQSSLKSWGYGVVTDGQAQTGPTITLAYVVEPMDGQYLARLSTSDFDLGRFYRVTTAGAAPSSPLSVLERGQMS</sequence>
<reference evidence="2 3" key="1">
    <citation type="submission" date="2019-03" db="EMBL/GenBank/DDBJ databases">
        <title>Genomic Encyclopedia of Type Strains, Phase IV (KMG-IV): sequencing the most valuable type-strain genomes for metagenomic binning, comparative biology and taxonomic classification.</title>
        <authorList>
            <person name="Goeker M."/>
        </authorList>
    </citation>
    <scope>NUCLEOTIDE SEQUENCE [LARGE SCALE GENOMIC DNA]</scope>
    <source>
        <strain evidence="2 3">DSM 9035</strain>
    </source>
</reference>
<dbReference type="EMBL" id="SMAI01000016">
    <property type="protein sequence ID" value="TCT01864.1"/>
    <property type="molecule type" value="Genomic_DNA"/>
</dbReference>
<protein>
    <submittedName>
        <fullName evidence="2">Conjugative transfer protein TrbH</fullName>
    </submittedName>
</protein>
<dbReference type="NCBIfam" id="NF010409">
    <property type="entry name" value="PRK13835.1"/>
    <property type="match status" value="1"/>
</dbReference>
<keyword evidence="3" id="KW-1185">Reference proteome</keyword>
<keyword evidence="1" id="KW-0732">Signal</keyword>
<organism evidence="2 3">
    <name type="scientific">Aquabacter spiritensis</name>
    <dbReference type="NCBI Taxonomy" id="933073"/>
    <lineage>
        <taxon>Bacteria</taxon>
        <taxon>Pseudomonadati</taxon>
        <taxon>Pseudomonadota</taxon>
        <taxon>Alphaproteobacteria</taxon>
        <taxon>Hyphomicrobiales</taxon>
        <taxon>Xanthobacteraceae</taxon>
        <taxon>Aquabacter</taxon>
    </lineage>
</organism>